<dbReference type="OrthoDB" id="10391254at2759"/>
<gene>
    <name evidence="1" type="ORF">TorRG33x02_170990</name>
</gene>
<comment type="caution">
    <text evidence="1">The sequence shown here is derived from an EMBL/GenBank/DDBJ whole genome shotgun (WGS) entry which is preliminary data.</text>
</comment>
<name>A0A2P5ENM3_TREOI</name>
<evidence type="ECO:0000313" key="1">
    <source>
        <dbReference type="EMBL" id="PON87150.1"/>
    </source>
</evidence>
<dbReference type="EMBL" id="JXTC01000121">
    <property type="protein sequence ID" value="PON87150.1"/>
    <property type="molecule type" value="Genomic_DNA"/>
</dbReference>
<protein>
    <submittedName>
        <fullName evidence="1">Uncharacterized protein</fullName>
    </submittedName>
</protein>
<sequence length="63" mass="7432">MELTTQNKHLLNGMETALEPGYHFLFMSPEKHFQCHLPLYGFRETEKSERIQGAFLSENVEIY</sequence>
<keyword evidence="2" id="KW-1185">Reference proteome</keyword>
<accession>A0A2P5ENM3</accession>
<dbReference type="InParanoid" id="A0A2P5ENM3"/>
<proteinExistence type="predicted"/>
<evidence type="ECO:0000313" key="2">
    <source>
        <dbReference type="Proteomes" id="UP000237000"/>
    </source>
</evidence>
<dbReference type="AlphaFoldDB" id="A0A2P5ENM3"/>
<organism evidence="1 2">
    <name type="scientific">Trema orientale</name>
    <name type="common">Charcoal tree</name>
    <name type="synonym">Celtis orientalis</name>
    <dbReference type="NCBI Taxonomy" id="63057"/>
    <lineage>
        <taxon>Eukaryota</taxon>
        <taxon>Viridiplantae</taxon>
        <taxon>Streptophyta</taxon>
        <taxon>Embryophyta</taxon>
        <taxon>Tracheophyta</taxon>
        <taxon>Spermatophyta</taxon>
        <taxon>Magnoliopsida</taxon>
        <taxon>eudicotyledons</taxon>
        <taxon>Gunneridae</taxon>
        <taxon>Pentapetalae</taxon>
        <taxon>rosids</taxon>
        <taxon>fabids</taxon>
        <taxon>Rosales</taxon>
        <taxon>Cannabaceae</taxon>
        <taxon>Trema</taxon>
    </lineage>
</organism>
<dbReference type="Proteomes" id="UP000237000">
    <property type="component" value="Unassembled WGS sequence"/>
</dbReference>
<reference evidence="2" key="1">
    <citation type="submission" date="2016-06" db="EMBL/GenBank/DDBJ databases">
        <title>Parallel loss of symbiosis genes in relatives of nitrogen-fixing non-legume Parasponia.</title>
        <authorList>
            <person name="Van Velzen R."/>
            <person name="Holmer R."/>
            <person name="Bu F."/>
            <person name="Rutten L."/>
            <person name="Van Zeijl A."/>
            <person name="Liu W."/>
            <person name="Santuari L."/>
            <person name="Cao Q."/>
            <person name="Sharma T."/>
            <person name="Shen D."/>
            <person name="Roswanjaya Y."/>
            <person name="Wardhani T."/>
            <person name="Kalhor M.S."/>
            <person name="Jansen J."/>
            <person name="Van den Hoogen J."/>
            <person name="Gungor B."/>
            <person name="Hartog M."/>
            <person name="Hontelez J."/>
            <person name="Verver J."/>
            <person name="Yang W.-C."/>
            <person name="Schijlen E."/>
            <person name="Repin R."/>
            <person name="Schilthuizen M."/>
            <person name="Schranz E."/>
            <person name="Heidstra R."/>
            <person name="Miyata K."/>
            <person name="Fedorova E."/>
            <person name="Kohlen W."/>
            <person name="Bisseling T."/>
            <person name="Smit S."/>
            <person name="Geurts R."/>
        </authorList>
    </citation>
    <scope>NUCLEOTIDE SEQUENCE [LARGE SCALE GENOMIC DNA]</scope>
    <source>
        <strain evidence="2">cv. RG33-2</strain>
    </source>
</reference>